<evidence type="ECO:0000313" key="12">
    <source>
        <dbReference type="Proteomes" id="UP000434957"/>
    </source>
</evidence>
<dbReference type="EMBL" id="QXFU01000481">
    <property type="protein sequence ID" value="KAE9032506.1"/>
    <property type="molecule type" value="Genomic_DNA"/>
</dbReference>
<evidence type="ECO:0000256" key="6">
    <source>
        <dbReference type="ARBA" id="ARBA00023026"/>
    </source>
</evidence>
<evidence type="ECO:0000256" key="3">
    <source>
        <dbReference type="ARBA" id="ARBA00010400"/>
    </source>
</evidence>
<evidence type="ECO:0000256" key="1">
    <source>
        <dbReference type="ARBA" id="ARBA00004340"/>
    </source>
</evidence>
<dbReference type="Proteomes" id="UP000434957">
    <property type="component" value="Unassembled WGS sequence"/>
</dbReference>
<accession>A0A6A3N4C3</accession>
<keyword evidence="4" id="KW-0964">Secreted</keyword>
<dbReference type="Proteomes" id="UP000429607">
    <property type="component" value="Unassembled WGS sequence"/>
</dbReference>
<comment type="subcellular location">
    <subcellularLocation>
        <location evidence="1">Host cell</location>
    </subcellularLocation>
    <subcellularLocation>
        <location evidence="2">Secreted</location>
    </subcellularLocation>
</comment>
<dbReference type="EMBL" id="QXFV01000498">
    <property type="protein sequence ID" value="KAE9035808.1"/>
    <property type="molecule type" value="Genomic_DNA"/>
</dbReference>
<evidence type="ECO:0000256" key="4">
    <source>
        <dbReference type="ARBA" id="ARBA00022525"/>
    </source>
</evidence>
<proteinExistence type="inferred from homology"/>
<organism evidence="9 11">
    <name type="scientific">Phytophthora rubi</name>
    <dbReference type="NCBI Taxonomy" id="129364"/>
    <lineage>
        <taxon>Eukaryota</taxon>
        <taxon>Sar</taxon>
        <taxon>Stramenopiles</taxon>
        <taxon>Oomycota</taxon>
        <taxon>Peronosporomycetes</taxon>
        <taxon>Peronosporales</taxon>
        <taxon>Peronosporaceae</taxon>
        <taxon>Phytophthora</taxon>
    </lineage>
</organism>
<dbReference type="GO" id="GO:0005576">
    <property type="term" value="C:extracellular region"/>
    <property type="evidence" value="ECO:0007669"/>
    <property type="project" value="UniProtKB-SubCell"/>
</dbReference>
<evidence type="ECO:0000313" key="8">
    <source>
        <dbReference type="EMBL" id="KAE9032506.1"/>
    </source>
</evidence>
<dbReference type="Proteomes" id="UP000435112">
    <property type="component" value="Unassembled WGS sequence"/>
</dbReference>
<dbReference type="InterPro" id="IPR054463">
    <property type="entry name" value="PexRD54_WY"/>
</dbReference>
<dbReference type="OrthoDB" id="110891at2759"/>
<name>A0A6A3N4C3_9STRA</name>
<evidence type="ECO:0000313" key="11">
    <source>
        <dbReference type="Proteomes" id="UP000429607"/>
    </source>
</evidence>
<evidence type="ECO:0000256" key="2">
    <source>
        <dbReference type="ARBA" id="ARBA00004613"/>
    </source>
</evidence>
<evidence type="ECO:0000256" key="5">
    <source>
        <dbReference type="ARBA" id="ARBA00022729"/>
    </source>
</evidence>
<keyword evidence="6" id="KW-0843">Virulence</keyword>
<evidence type="ECO:0000259" key="7">
    <source>
        <dbReference type="Pfam" id="PF22748"/>
    </source>
</evidence>
<evidence type="ECO:0000313" key="10">
    <source>
        <dbReference type="EMBL" id="KAE9345815.1"/>
    </source>
</evidence>
<protein>
    <recommendedName>
        <fullName evidence="7">RxLR effector PexRD54 WY domain-containing protein</fullName>
    </recommendedName>
</protein>
<evidence type="ECO:0000313" key="9">
    <source>
        <dbReference type="EMBL" id="KAE9035808.1"/>
    </source>
</evidence>
<gene>
    <name evidence="9" type="ORF">PR001_g9151</name>
    <name evidence="8" type="ORF">PR002_g9157</name>
    <name evidence="10" type="ORF">PR003_g7753</name>
</gene>
<reference evidence="11 13" key="1">
    <citation type="submission" date="2018-09" db="EMBL/GenBank/DDBJ databases">
        <title>Genomic investigation of the strawberry pathogen Phytophthora fragariae indicates pathogenicity is determined by transcriptional variation in three key races.</title>
        <authorList>
            <person name="Adams T.M."/>
            <person name="Armitage A.D."/>
            <person name="Sobczyk M.K."/>
            <person name="Bates H.J."/>
            <person name="Dunwell J.M."/>
            <person name="Nellist C.F."/>
            <person name="Harrison R.J."/>
        </authorList>
    </citation>
    <scope>NUCLEOTIDE SEQUENCE [LARGE SCALE GENOMIC DNA]</scope>
    <source>
        <strain evidence="9 11">SCRP249</strain>
        <strain evidence="8 13">SCRP324</strain>
        <strain evidence="10 12">SCRP333</strain>
    </source>
</reference>
<keyword evidence="5" id="KW-0732">Signal</keyword>
<feature type="domain" description="RxLR effector PexRD54 WY" evidence="7">
    <location>
        <begin position="117"/>
        <end position="154"/>
    </location>
</feature>
<dbReference type="GO" id="GO:0043657">
    <property type="term" value="C:host cell"/>
    <property type="evidence" value="ECO:0007669"/>
    <property type="project" value="UniProtKB-SubCell"/>
</dbReference>
<sequence>MEEEDNSSEERGLDSIPGAAKILEKLTPDKQTAESKLFTQLKLHEPTLDLFDNPNFHKWVNSVTMSYKRTPDAANAVIVSTIAARHGDEFLARMLAWAKAAPTKQRFATQLEEAQLANWLASKKTAGDVFKLLKLDDEGAKLFKNPVFDTWVSYATKLDDKNPDALIFSVLKARYEEDVLANIFTVAKETHSSQKIAERMENILFAKWAGDGKTADDAFKLLNLNPKADDFLKSPALRSWVSYAKMLEEDPYKLLLATLSARYTDEGLMRMLVMAKQDTKTRIIASTLEEAQFNRWLSQGENAESIFKLFNLDKEGNKLFESPMFRAWESFVKKLDKTNPDKMMLSVLKTSYNDEKLENMLIYAQKVPRTKRFAARTLEDLWISQDKTADDIFKLLKLDQQGKNLFDRGELSTWVSYVTKLNKLDEKPDEFAVINELQKRFGNLELAKMFSAALKNSGPNNDLISSLQTLQFKRWLADGTTPNSLNTMLSKTPILGGFDFRSVDVHLRYLDFYRANT</sequence>
<dbReference type="Pfam" id="PF22748">
    <property type="entry name" value="PexRD54_WY"/>
    <property type="match status" value="1"/>
</dbReference>
<evidence type="ECO:0000313" key="13">
    <source>
        <dbReference type="Proteomes" id="UP000435112"/>
    </source>
</evidence>
<comment type="similarity">
    <text evidence="3">Belongs to the RxLR effector family.</text>
</comment>
<comment type="caution">
    <text evidence="9">The sequence shown here is derived from an EMBL/GenBank/DDBJ whole genome shotgun (WGS) entry which is preliminary data.</text>
</comment>
<keyword evidence="12" id="KW-1185">Reference proteome</keyword>
<dbReference type="AlphaFoldDB" id="A0A6A3N4C3"/>
<dbReference type="EMBL" id="QXFT01000372">
    <property type="protein sequence ID" value="KAE9345815.1"/>
    <property type="molecule type" value="Genomic_DNA"/>
</dbReference>